<reference evidence="2" key="1">
    <citation type="journal article" date="2019" name="Sci. Rep.">
        <title>Draft genome of Tanacetum cinerariifolium, the natural source of mosquito coil.</title>
        <authorList>
            <person name="Yamashiro T."/>
            <person name="Shiraishi A."/>
            <person name="Satake H."/>
            <person name="Nakayama K."/>
        </authorList>
    </citation>
    <scope>NUCLEOTIDE SEQUENCE</scope>
</reference>
<feature type="non-terminal residue" evidence="2">
    <location>
        <position position="1"/>
    </location>
</feature>
<comment type="caution">
    <text evidence="2">The sequence shown here is derived from an EMBL/GenBank/DDBJ whole genome shotgun (WGS) entry which is preliminary data.</text>
</comment>
<feature type="region of interest" description="Disordered" evidence="1">
    <location>
        <begin position="47"/>
        <end position="72"/>
    </location>
</feature>
<proteinExistence type="predicted"/>
<evidence type="ECO:0000313" key="2">
    <source>
        <dbReference type="EMBL" id="GEY85301.1"/>
    </source>
</evidence>
<feature type="region of interest" description="Disordered" evidence="1">
    <location>
        <begin position="1"/>
        <end position="34"/>
    </location>
</feature>
<dbReference type="AlphaFoldDB" id="A0A699HVZ7"/>
<feature type="compositionally biased region" description="Polar residues" evidence="1">
    <location>
        <begin position="11"/>
        <end position="33"/>
    </location>
</feature>
<protein>
    <submittedName>
        <fullName evidence="2">Uncharacterized protein</fullName>
    </submittedName>
</protein>
<sequence>CCSKTADLNGPPSSTSIDQDAPSTITSSTTYDRQSPIIIDGVEEQLQPTTFNNDPFQGVLTSKPSSQESSSN</sequence>
<evidence type="ECO:0000256" key="1">
    <source>
        <dbReference type="SAM" id="MobiDB-lite"/>
    </source>
</evidence>
<gene>
    <name evidence="2" type="ORF">Tci_457275</name>
</gene>
<organism evidence="2">
    <name type="scientific">Tanacetum cinerariifolium</name>
    <name type="common">Dalmatian daisy</name>
    <name type="synonym">Chrysanthemum cinerariifolium</name>
    <dbReference type="NCBI Taxonomy" id="118510"/>
    <lineage>
        <taxon>Eukaryota</taxon>
        <taxon>Viridiplantae</taxon>
        <taxon>Streptophyta</taxon>
        <taxon>Embryophyta</taxon>
        <taxon>Tracheophyta</taxon>
        <taxon>Spermatophyta</taxon>
        <taxon>Magnoliopsida</taxon>
        <taxon>eudicotyledons</taxon>
        <taxon>Gunneridae</taxon>
        <taxon>Pentapetalae</taxon>
        <taxon>asterids</taxon>
        <taxon>campanulids</taxon>
        <taxon>Asterales</taxon>
        <taxon>Asteraceae</taxon>
        <taxon>Asteroideae</taxon>
        <taxon>Anthemideae</taxon>
        <taxon>Anthemidinae</taxon>
        <taxon>Tanacetum</taxon>
    </lineage>
</organism>
<dbReference type="EMBL" id="BKCJ010215992">
    <property type="protein sequence ID" value="GEY85301.1"/>
    <property type="molecule type" value="Genomic_DNA"/>
</dbReference>
<name>A0A699HVZ7_TANCI</name>
<accession>A0A699HVZ7</accession>